<gene>
    <name evidence="3 6" type="primary">hfq</name>
    <name evidence="6" type="ORF">JKV55_05560</name>
</gene>
<dbReference type="Pfam" id="PF17209">
    <property type="entry name" value="Hfq"/>
    <property type="match status" value="1"/>
</dbReference>
<name>A0ABS1QPM5_9GAMM</name>
<accession>A0ABS1QPM5</accession>
<dbReference type="RefSeq" id="WP_202083020.1">
    <property type="nucleotide sequence ID" value="NZ_JAERTZ010000013.1"/>
</dbReference>
<proteinExistence type="inferred from homology"/>
<dbReference type="PANTHER" id="PTHR34772:SF1">
    <property type="entry name" value="RNA-BINDING PROTEIN HFQ"/>
    <property type="match status" value="1"/>
</dbReference>
<evidence type="ECO:0000259" key="5">
    <source>
        <dbReference type="PROSITE" id="PS52002"/>
    </source>
</evidence>
<dbReference type="CDD" id="cd01716">
    <property type="entry name" value="Hfq"/>
    <property type="match status" value="1"/>
</dbReference>
<comment type="caution">
    <text evidence="6">The sequence shown here is derived from an EMBL/GenBank/DDBJ whole genome shotgun (WGS) entry which is preliminary data.</text>
</comment>
<dbReference type="HAMAP" id="MF_00436">
    <property type="entry name" value="Hfq"/>
    <property type="match status" value="1"/>
</dbReference>
<sequence>MTAQSSNPQSLQQAFSLGNGQDAALNWLRKNQTHCAIFLTNGIKLEGMISAFDQYSILLSDPRGQQQLIYKAKISTISPATRRPPRTGVIINKPRRPRYESHHDHHGHRDEHHNHRDEQHDHSQDDDQGEQR</sequence>
<dbReference type="PANTHER" id="PTHR34772">
    <property type="entry name" value="RNA-BINDING PROTEIN HFQ"/>
    <property type="match status" value="1"/>
</dbReference>
<keyword evidence="2 3" id="KW-0346">Stress response</keyword>
<feature type="domain" description="Sm" evidence="5">
    <location>
        <begin position="22"/>
        <end position="83"/>
    </location>
</feature>
<dbReference type="InterPro" id="IPR005001">
    <property type="entry name" value="Hfq"/>
</dbReference>
<evidence type="ECO:0000313" key="6">
    <source>
        <dbReference type="EMBL" id="MBL1376800.1"/>
    </source>
</evidence>
<dbReference type="InterPro" id="IPR010920">
    <property type="entry name" value="LSM_dom_sf"/>
</dbReference>
<evidence type="ECO:0000256" key="1">
    <source>
        <dbReference type="ARBA" id="ARBA00022884"/>
    </source>
</evidence>
<feature type="region of interest" description="Disordered" evidence="4">
    <location>
        <begin position="77"/>
        <end position="132"/>
    </location>
</feature>
<comment type="function">
    <text evidence="3">RNA chaperone that binds small regulatory RNA (sRNAs) and mRNAs to facilitate mRNA translational regulation in response to envelope stress, environmental stress and changes in metabolite concentrations. Also binds with high specificity to tRNAs.</text>
</comment>
<dbReference type="InterPro" id="IPR047575">
    <property type="entry name" value="Sm"/>
</dbReference>
<evidence type="ECO:0000256" key="2">
    <source>
        <dbReference type="ARBA" id="ARBA00023016"/>
    </source>
</evidence>
<dbReference type="EMBL" id="JAERTZ010000013">
    <property type="protein sequence ID" value="MBL1376800.1"/>
    <property type="molecule type" value="Genomic_DNA"/>
</dbReference>
<feature type="compositionally biased region" description="Basic and acidic residues" evidence="4">
    <location>
        <begin position="97"/>
        <end position="132"/>
    </location>
</feature>
<dbReference type="Proteomes" id="UP000638570">
    <property type="component" value="Unassembled WGS sequence"/>
</dbReference>
<organism evidence="6 7">
    <name type="scientific">Zobellella iuensis</name>
    <dbReference type="NCBI Taxonomy" id="2803811"/>
    <lineage>
        <taxon>Bacteria</taxon>
        <taxon>Pseudomonadati</taxon>
        <taxon>Pseudomonadota</taxon>
        <taxon>Gammaproteobacteria</taxon>
        <taxon>Aeromonadales</taxon>
        <taxon>Aeromonadaceae</taxon>
        <taxon>Zobellella</taxon>
    </lineage>
</organism>
<keyword evidence="1 3" id="KW-0694">RNA-binding</keyword>
<keyword evidence="7" id="KW-1185">Reference proteome</keyword>
<evidence type="ECO:0000256" key="4">
    <source>
        <dbReference type="SAM" id="MobiDB-lite"/>
    </source>
</evidence>
<evidence type="ECO:0000256" key="3">
    <source>
        <dbReference type="HAMAP-Rule" id="MF_00436"/>
    </source>
</evidence>
<dbReference type="SUPFAM" id="SSF50182">
    <property type="entry name" value="Sm-like ribonucleoproteins"/>
    <property type="match status" value="1"/>
</dbReference>
<dbReference type="Gene3D" id="2.30.30.100">
    <property type="match status" value="1"/>
</dbReference>
<dbReference type="NCBIfam" id="TIGR02383">
    <property type="entry name" value="Hfq"/>
    <property type="match status" value="1"/>
</dbReference>
<evidence type="ECO:0000313" key="7">
    <source>
        <dbReference type="Proteomes" id="UP000638570"/>
    </source>
</evidence>
<comment type="subunit">
    <text evidence="3">Homohexamer.</text>
</comment>
<reference evidence="7" key="1">
    <citation type="submission" date="2021-01" db="EMBL/GenBank/DDBJ databases">
        <title>Genome public.</title>
        <authorList>
            <person name="Liu C."/>
            <person name="Sun Q."/>
        </authorList>
    </citation>
    <scope>NUCLEOTIDE SEQUENCE [LARGE SCALE GENOMIC DNA]</scope>
    <source>
        <strain evidence="7">CGMCC 1.18722</strain>
    </source>
</reference>
<protein>
    <recommendedName>
        <fullName evidence="3">RNA-binding protein Hfq</fullName>
    </recommendedName>
</protein>
<comment type="similarity">
    <text evidence="3">Belongs to the Hfq family.</text>
</comment>
<dbReference type="PROSITE" id="PS52002">
    <property type="entry name" value="SM"/>
    <property type="match status" value="1"/>
</dbReference>